<dbReference type="EMBL" id="FNPZ01000002">
    <property type="protein sequence ID" value="SDZ16841.1"/>
    <property type="molecule type" value="Genomic_DNA"/>
</dbReference>
<organism evidence="4 5">
    <name type="scientific">Herbiconiux ginsengi</name>
    <dbReference type="NCBI Taxonomy" id="381665"/>
    <lineage>
        <taxon>Bacteria</taxon>
        <taxon>Bacillati</taxon>
        <taxon>Actinomycetota</taxon>
        <taxon>Actinomycetes</taxon>
        <taxon>Micrococcales</taxon>
        <taxon>Microbacteriaceae</taxon>
        <taxon>Herbiconiux</taxon>
    </lineage>
</organism>
<name>A0A1H3QUT0_9MICO</name>
<dbReference type="Pfam" id="PF00455">
    <property type="entry name" value="DeoRC"/>
    <property type="match status" value="1"/>
</dbReference>
<dbReference type="SUPFAM" id="SSF46785">
    <property type="entry name" value="Winged helix' DNA-binding domain"/>
    <property type="match status" value="1"/>
</dbReference>
<dbReference type="PANTHER" id="PTHR30363">
    <property type="entry name" value="HTH-TYPE TRANSCRIPTIONAL REGULATOR SRLR-RELATED"/>
    <property type="match status" value="1"/>
</dbReference>
<dbReference type="InterPro" id="IPR036390">
    <property type="entry name" value="WH_DNA-bd_sf"/>
</dbReference>
<dbReference type="InterPro" id="IPR037171">
    <property type="entry name" value="NagB/RpiA_transferase-like"/>
</dbReference>
<dbReference type="InterPro" id="IPR014036">
    <property type="entry name" value="DeoR-like_C"/>
</dbReference>
<dbReference type="Pfam" id="PF08220">
    <property type="entry name" value="HTH_DeoR"/>
    <property type="match status" value="1"/>
</dbReference>
<dbReference type="AlphaFoldDB" id="A0A1H3QUT0"/>
<dbReference type="InterPro" id="IPR050313">
    <property type="entry name" value="Carb_Metab_HTH_regulators"/>
</dbReference>
<accession>A0A1H3QUT0</accession>
<protein>
    <submittedName>
        <fullName evidence="4">Transcriptional regulator, DeoR family</fullName>
    </submittedName>
</protein>
<dbReference type="Proteomes" id="UP000198891">
    <property type="component" value="Unassembled WGS sequence"/>
</dbReference>
<reference evidence="4 5" key="1">
    <citation type="submission" date="2016-10" db="EMBL/GenBank/DDBJ databases">
        <authorList>
            <person name="de Groot N.N."/>
        </authorList>
    </citation>
    <scope>NUCLEOTIDE SEQUENCE [LARGE SCALE GENOMIC DNA]</scope>
    <source>
        <strain evidence="4 5">CGMCC 4.3491</strain>
    </source>
</reference>
<evidence type="ECO:0000313" key="5">
    <source>
        <dbReference type="Proteomes" id="UP000198891"/>
    </source>
</evidence>
<evidence type="ECO:0000256" key="1">
    <source>
        <dbReference type="ARBA" id="ARBA00023015"/>
    </source>
</evidence>
<proteinExistence type="predicted"/>
<dbReference type="SMART" id="SM00420">
    <property type="entry name" value="HTH_DEOR"/>
    <property type="match status" value="1"/>
</dbReference>
<dbReference type="OrthoDB" id="7688673at2"/>
<evidence type="ECO:0000256" key="2">
    <source>
        <dbReference type="ARBA" id="ARBA00023163"/>
    </source>
</evidence>
<keyword evidence="1" id="KW-0805">Transcription regulation</keyword>
<dbReference type="RefSeq" id="WP_092554565.1">
    <property type="nucleotide sequence ID" value="NZ_FNPZ01000002.1"/>
</dbReference>
<dbReference type="STRING" id="381665.SAMN05216554_2741"/>
<dbReference type="SMART" id="SM01134">
    <property type="entry name" value="DeoRC"/>
    <property type="match status" value="1"/>
</dbReference>
<gene>
    <name evidence="4" type="ORF">SAMN05216554_2741</name>
</gene>
<keyword evidence="2" id="KW-0804">Transcription</keyword>
<dbReference type="SUPFAM" id="SSF100950">
    <property type="entry name" value="NagB/RpiA/CoA transferase-like"/>
    <property type="match status" value="1"/>
</dbReference>
<evidence type="ECO:0000313" key="4">
    <source>
        <dbReference type="EMBL" id="SDZ16841.1"/>
    </source>
</evidence>
<dbReference type="GO" id="GO:0003700">
    <property type="term" value="F:DNA-binding transcription factor activity"/>
    <property type="evidence" value="ECO:0007669"/>
    <property type="project" value="InterPro"/>
</dbReference>
<dbReference type="InterPro" id="IPR001034">
    <property type="entry name" value="DeoR_HTH"/>
</dbReference>
<feature type="domain" description="HTH deoR-type" evidence="3">
    <location>
        <begin position="9"/>
        <end position="64"/>
    </location>
</feature>
<keyword evidence="5" id="KW-1185">Reference proteome</keyword>
<sequence length="253" mass="26845">MALKGTLDGETRRAALLELTDERGSLQLAEAAAMWGVHPMTIRRDFELLESAGRVRRVRGGIVPVQIDAFGTRQGRNLRAKERIAAKILPLLPDGGAVGLDSSTTAYVLADAVPATSGLTLVTNGLSAFDALARKPNVRSYLTGGEREEQNLSLVGALTISAFSAFHFDCSVLSALGVHGDSGTSESTLAQAAVKDAMARASASVILAVDASKLQSRARVRALTLDRIDVLVTELDPADPRLDPYRSTVPRIL</sequence>
<dbReference type="PANTHER" id="PTHR30363:SF44">
    <property type="entry name" value="AGA OPERON TRANSCRIPTIONAL REPRESSOR-RELATED"/>
    <property type="match status" value="1"/>
</dbReference>
<dbReference type="PROSITE" id="PS51000">
    <property type="entry name" value="HTH_DEOR_2"/>
    <property type="match status" value="1"/>
</dbReference>
<evidence type="ECO:0000259" key="3">
    <source>
        <dbReference type="PROSITE" id="PS51000"/>
    </source>
</evidence>